<evidence type="ECO:0000256" key="1">
    <source>
        <dbReference type="SAM" id="MobiDB-lite"/>
    </source>
</evidence>
<protein>
    <submittedName>
        <fullName evidence="2">Uncharacterized protein</fullName>
    </submittedName>
</protein>
<evidence type="ECO:0000313" key="3">
    <source>
        <dbReference type="Proteomes" id="UP001177023"/>
    </source>
</evidence>
<organism evidence="2 3">
    <name type="scientific">Mesorhabditis spiculigera</name>
    <dbReference type="NCBI Taxonomy" id="96644"/>
    <lineage>
        <taxon>Eukaryota</taxon>
        <taxon>Metazoa</taxon>
        <taxon>Ecdysozoa</taxon>
        <taxon>Nematoda</taxon>
        <taxon>Chromadorea</taxon>
        <taxon>Rhabditida</taxon>
        <taxon>Rhabditina</taxon>
        <taxon>Rhabditomorpha</taxon>
        <taxon>Rhabditoidea</taxon>
        <taxon>Rhabditidae</taxon>
        <taxon>Mesorhabditinae</taxon>
        <taxon>Mesorhabditis</taxon>
    </lineage>
</organism>
<gene>
    <name evidence="2" type="ORF">MSPICULIGERA_LOCUS17833</name>
</gene>
<feature type="compositionally biased region" description="Basic and acidic residues" evidence="1">
    <location>
        <begin position="95"/>
        <end position="114"/>
    </location>
</feature>
<evidence type="ECO:0000313" key="2">
    <source>
        <dbReference type="EMBL" id="CAJ0579621.1"/>
    </source>
</evidence>
<reference evidence="2" key="1">
    <citation type="submission" date="2023-06" db="EMBL/GenBank/DDBJ databases">
        <authorList>
            <person name="Delattre M."/>
        </authorList>
    </citation>
    <scope>NUCLEOTIDE SEQUENCE</scope>
    <source>
        <strain evidence="2">AF72</strain>
    </source>
</reference>
<name>A0AA36D2S3_9BILA</name>
<feature type="non-terminal residue" evidence="2">
    <location>
        <position position="147"/>
    </location>
</feature>
<dbReference type="EMBL" id="CATQJA010002657">
    <property type="protein sequence ID" value="CAJ0579621.1"/>
    <property type="molecule type" value="Genomic_DNA"/>
</dbReference>
<dbReference type="AlphaFoldDB" id="A0AA36D2S3"/>
<feature type="region of interest" description="Disordered" evidence="1">
    <location>
        <begin position="95"/>
        <end position="117"/>
    </location>
</feature>
<accession>A0AA36D2S3</accession>
<keyword evidence="3" id="KW-1185">Reference proteome</keyword>
<dbReference type="Proteomes" id="UP001177023">
    <property type="component" value="Unassembled WGS sequence"/>
</dbReference>
<sequence length="147" mass="17602">MFFTRPAFRNLNRPIWDRRVWEVGYRGPTLPFQKATGRPDYPVTQARVNLLRERFTREWDTMKLLSVPYCSRRAEQDYMEAHGFSSLNDLRRYESEQLDAERMPGKPKRTEGSKHQVRKRANVGNLLHEHQTVEQALLPLARRSRWF</sequence>
<comment type="caution">
    <text evidence="2">The sequence shown here is derived from an EMBL/GenBank/DDBJ whole genome shotgun (WGS) entry which is preliminary data.</text>
</comment>
<proteinExistence type="predicted"/>